<keyword evidence="2" id="KW-1185">Reference proteome</keyword>
<name>A0A9W9XUG9_9EURO</name>
<dbReference type="InterPro" id="IPR036047">
    <property type="entry name" value="F-box-like_dom_sf"/>
</dbReference>
<reference evidence="1" key="1">
    <citation type="submission" date="2022-12" db="EMBL/GenBank/DDBJ databases">
        <authorList>
            <person name="Petersen C."/>
        </authorList>
    </citation>
    <scope>NUCLEOTIDE SEQUENCE</scope>
    <source>
        <strain evidence="1">IBT 29495</strain>
    </source>
</reference>
<evidence type="ECO:0000313" key="1">
    <source>
        <dbReference type="EMBL" id="KAJ5503577.1"/>
    </source>
</evidence>
<dbReference type="AlphaFoldDB" id="A0A9W9XUG9"/>
<gene>
    <name evidence="1" type="ORF">N7463_006451</name>
</gene>
<sequence length="82" mass="9423">MPGHRNDTRLSEIPKQNTLADLPIELLLSIADFLLLVDVICLSLCNRRLFATFHLRNHFILPSGIEKHPPFESPETRSTEWS</sequence>
<organism evidence="1 2">
    <name type="scientific">Penicillium fimorum</name>
    <dbReference type="NCBI Taxonomy" id="1882269"/>
    <lineage>
        <taxon>Eukaryota</taxon>
        <taxon>Fungi</taxon>
        <taxon>Dikarya</taxon>
        <taxon>Ascomycota</taxon>
        <taxon>Pezizomycotina</taxon>
        <taxon>Eurotiomycetes</taxon>
        <taxon>Eurotiomycetidae</taxon>
        <taxon>Eurotiales</taxon>
        <taxon>Aspergillaceae</taxon>
        <taxon>Penicillium</taxon>
    </lineage>
</organism>
<dbReference type="CDD" id="cd09917">
    <property type="entry name" value="F-box_SF"/>
    <property type="match status" value="1"/>
</dbReference>
<dbReference type="OrthoDB" id="3766406at2759"/>
<accession>A0A9W9XUG9</accession>
<comment type="caution">
    <text evidence="1">The sequence shown here is derived from an EMBL/GenBank/DDBJ whole genome shotgun (WGS) entry which is preliminary data.</text>
</comment>
<protein>
    <recommendedName>
        <fullName evidence="3">F-box domain-containing protein</fullName>
    </recommendedName>
</protein>
<dbReference type="SUPFAM" id="SSF81383">
    <property type="entry name" value="F-box domain"/>
    <property type="match status" value="1"/>
</dbReference>
<dbReference type="Proteomes" id="UP001149954">
    <property type="component" value="Unassembled WGS sequence"/>
</dbReference>
<dbReference type="EMBL" id="JAPWDS010000003">
    <property type="protein sequence ID" value="KAJ5503577.1"/>
    <property type="molecule type" value="Genomic_DNA"/>
</dbReference>
<evidence type="ECO:0008006" key="3">
    <source>
        <dbReference type="Google" id="ProtNLM"/>
    </source>
</evidence>
<reference evidence="1" key="2">
    <citation type="journal article" date="2023" name="IMA Fungus">
        <title>Comparative genomic study of the Penicillium genus elucidates a diverse pangenome and 15 lateral gene transfer events.</title>
        <authorList>
            <person name="Petersen C."/>
            <person name="Sorensen T."/>
            <person name="Nielsen M.R."/>
            <person name="Sondergaard T.E."/>
            <person name="Sorensen J.L."/>
            <person name="Fitzpatrick D.A."/>
            <person name="Frisvad J.C."/>
            <person name="Nielsen K.L."/>
        </authorList>
    </citation>
    <scope>NUCLEOTIDE SEQUENCE</scope>
    <source>
        <strain evidence="1">IBT 29495</strain>
    </source>
</reference>
<evidence type="ECO:0000313" key="2">
    <source>
        <dbReference type="Proteomes" id="UP001149954"/>
    </source>
</evidence>
<proteinExistence type="predicted"/>